<sequence length="48" mass="5283">MCSRASGYYSKAPGTNNTDTHEPSNLAFSHLHHGDMVCETDRDLAKTD</sequence>
<name>A0A101LWB1_PICGL</name>
<comment type="caution">
    <text evidence="2">The sequence shown here is derived from an EMBL/GenBank/DDBJ whole genome shotgun (WGS) entry which is preliminary data.</text>
</comment>
<protein>
    <submittedName>
        <fullName evidence="2">Uncharacterized protein</fullName>
    </submittedName>
</protein>
<reference evidence="2" key="1">
    <citation type="journal article" date="2015" name="Genome Biol. Evol.">
        <title>Organellar Genomes of White Spruce (Picea glauca): Assembly and Annotation.</title>
        <authorList>
            <person name="Jackman S.D."/>
            <person name="Warren R.L."/>
            <person name="Gibb E.A."/>
            <person name="Vandervalk B.P."/>
            <person name="Mohamadi H."/>
            <person name="Chu J."/>
            <person name="Raymond A."/>
            <person name="Pleasance S."/>
            <person name="Coope R."/>
            <person name="Wildung M.R."/>
            <person name="Ritland C.E."/>
            <person name="Bousquet J."/>
            <person name="Jones S.J."/>
            <person name="Bohlmann J."/>
            <person name="Birol I."/>
        </authorList>
    </citation>
    <scope>NUCLEOTIDE SEQUENCE [LARGE SCALE GENOMIC DNA]</scope>
    <source>
        <tissue evidence="2">Flushing bud</tissue>
    </source>
</reference>
<geneLocation type="mitochondrion" evidence="2"/>
<accession>A0A101LWB1</accession>
<dbReference type="EMBL" id="LKAM01000011">
    <property type="protein sequence ID" value="KUM46564.1"/>
    <property type="molecule type" value="Genomic_DNA"/>
</dbReference>
<gene>
    <name evidence="2" type="ORF">ABT39_MTgene1666</name>
</gene>
<keyword evidence="2" id="KW-0496">Mitochondrion</keyword>
<feature type="region of interest" description="Disordered" evidence="1">
    <location>
        <begin position="1"/>
        <end position="24"/>
    </location>
</feature>
<dbReference type="AlphaFoldDB" id="A0A101LWB1"/>
<evidence type="ECO:0000313" key="2">
    <source>
        <dbReference type="EMBL" id="KUM46564.1"/>
    </source>
</evidence>
<evidence type="ECO:0000256" key="1">
    <source>
        <dbReference type="SAM" id="MobiDB-lite"/>
    </source>
</evidence>
<proteinExistence type="predicted"/>
<organism evidence="2">
    <name type="scientific">Picea glauca</name>
    <name type="common">White spruce</name>
    <name type="synonym">Pinus glauca</name>
    <dbReference type="NCBI Taxonomy" id="3330"/>
    <lineage>
        <taxon>Eukaryota</taxon>
        <taxon>Viridiplantae</taxon>
        <taxon>Streptophyta</taxon>
        <taxon>Embryophyta</taxon>
        <taxon>Tracheophyta</taxon>
        <taxon>Spermatophyta</taxon>
        <taxon>Pinopsida</taxon>
        <taxon>Pinidae</taxon>
        <taxon>Conifers I</taxon>
        <taxon>Pinales</taxon>
        <taxon>Pinaceae</taxon>
        <taxon>Picea</taxon>
    </lineage>
</organism>